<reference evidence="1" key="1">
    <citation type="submission" date="2021-01" db="EMBL/GenBank/DDBJ databases">
        <title>Whole genome shotgun sequence of Acrocarpospora phusangensis NBRC 108782.</title>
        <authorList>
            <person name="Komaki H."/>
            <person name="Tamura T."/>
        </authorList>
    </citation>
    <scope>NUCLEOTIDE SEQUENCE</scope>
    <source>
        <strain evidence="1">NBRC 108782</strain>
    </source>
</reference>
<dbReference type="EMBL" id="BOOA01000007">
    <property type="protein sequence ID" value="GIH22971.1"/>
    <property type="molecule type" value="Genomic_DNA"/>
</dbReference>
<comment type="caution">
    <text evidence="1">The sequence shown here is derived from an EMBL/GenBank/DDBJ whole genome shotgun (WGS) entry which is preliminary data.</text>
</comment>
<gene>
    <name evidence="1" type="ORF">Aph01nite_12810</name>
</gene>
<keyword evidence="2" id="KW-1185">Reference proteome</keyword>
<name>A0A919Q7H1_9ACTN</name>
<dbReference type="Proteomes" id="UP000640052">
    <property type="component" value="Unassembled WGS sequence"/>
</dbReference>
<protein>
    <submittedName>
        <fullName evidence="1">Uncharacterized protein</fullName>
    </submittedName>
</protein>
<accession>A0A919Q7H1</accession>
<sequence>MEAIVPETDSGPLRVALAQAIAALSGTDRLVVVAAGADGVVRCHVRRDESGTPCGYRRRPVAWADLLVGTEGDLPGTTDAERELLGVAGLPAAGPVILVFAPDGDDSRADRVRGWLRAARPDAPVFRSGTPIGSLITEAIANDPLCQPYDLVVLRPAPDTGRLRLGGLRLFGSGAKRGSSAQVSVRCGPDGGMGTVFAVVTWDGGVPRLVVQYAARLGPGKHTLTARLERPGLVRFVDPEGFVPAEAGWGELVAMVPPELPGRVDSAHLICAVEVYGTAAEVAERLSRISQIVTVAGGSGDLQASLIAYGPHSYDWRTPDRPVEVLAWAASPAEVAAGVDRLARRGVPKPGYPYHPDAAQLEDMLATVTGLLREAGPGPRAARTVLLTVGARPPHPPEDDPSRLLPCPRHHDWAGLVRYLTQKFGLAFAAICDAPPEPASGAWALLGRDLLAQTSEVDVRGLGPALGLTSAPPTPVPFPLLDEP</sequence>
<evidence type="ECO:0000313" key="2">
    <source>
        <dbReference type="Proteomes" id="UP000640052"/>
    </source>
</evidence>
<evidence type="ECO:0000313" key="1">
    <source>
        <dbReference type="EMBL" id="GIH22971.1"/>
    </source>
</evidence>
<organism evidence="1 2">
    <name type="scientific">Acrocarpospora phusangensis</name>
    <dbReference type="NCBI Taxonomy" id="1070424"/>
    <lineage>
        <taxon>Bacteria</taxon>
        <taxon>Bacillati</taxon>
        <taxon>Actinomycetota</taxon>
        <taxon>Actinomycetes</taxon>
        <taxon>Streptosporangiales</taxon>
        <taxon>Streptosporangiaceae</taxon>
        <taxon>Acrocarpospora</taxon>
    </lineage>
</organism>
<dbReference type="AlphaFoldDB" id="A0A919Q7H1"/>
<proteinExistence type="predicted"/>